<dbReference type="SUPFAM" id="SSF81383">
    <property type="entry name" value="F-box domain"/>
    <property type="match status" value="1"/>
</dbReference>
<evidence type="ECO:0000313" key="3">
    <source>
        <dbReference type="Proteomes" id="UP000703661"/>
    </source>
</evidence>
<dbReference type="Proteomes" id="UP000703661">
    <property type="component" value="Unassembled WGS sequence"/>
</dbReference>
<proteinExistence type="predicted"/>
<reference evidence="2" key="1">
    <citation type="journal article" date="2020" name="Fungal Divers.">
        <title>Resolving the Mortierellaceae phylogeny through synthesis of multi-gene phylogenetics and phylogenomics.</title>
        <authorList>
            <person name="Vandepol N."/>
            <person name="Liber J."/>
            <person name="Desiro A."/>
            <person name="Na H."/>
            <person name="Kennedy M."/>
            <person name="Barry K."/>
            <person name="Grigoriev I.V."/>
            <person name="Miller A.N."/>
            <person name="O'Donnell K."/>
            <person name="Stajich J.E."/>
            <person name="Bonito G."/>
        </authorList>
    </citation>
    <scope>NUCLEOTIDE SEQUENCE</scope>
    <source>
        <strain evidence="2">NRRL 2769</strain>
    </source>
</reference>
<dbReference type="InterPro" id="IPR032675">
    <property type="entry name" value="LRR_dom_sf"/>
</dbReference>
<keyword evidence="3" id="KW-1185">Reference proteome</keyword>
<dbReference type="AlphaFoldDB" id="A0A9P6MQF9"/>
<evidence type="ECO:0000259" key="1">
    <source>
        <dbReference type="Pfam" id="PF12937"/>
    </source>
</evidence>
<dbReference type="InterPro" id="IPR036047">
    <property type="entry name" value="F-box-like_dom_sf"/>
</dbReference>
<sequence>MSTPMIRALGIPEIVLLISRYLDATDVLVCSAVSKHFRDSFVHLVWQDIHLGKIGPAVLKTILDTKPQARFISFDTRASKEDKAVRENAYGKTRQSLSYDDQMALLKILQKNACWIRSLSIHCHEFYHQLALGRNCSQLESISIDHPQLSGKFDTKYWSNLKKLIKQNREALISLSFSRWDLDMWKKPTTGQRLWSPILNCSEHMNLRKLVITVSRIRGRHLKTFWEICQRLEYLVLRDVWFDLSIQPSEVSRVNAGDRSKDGNQSTTGNGTIAAAIPRVVRFPRLQHFSLCQIIRASAMRQLDLLISHCPVLQSLVWSLPWKMSFPDIKFCEYFDASTWPRLQSIVVKDHNGWVKDELHSSLLKSSKPSIKVLDLRVLSIGPQTFDSMRRHFQTLTTINMYDARDPEASEIDGAPAWVQEVLEHCPALVRITAKTVTAQHIINGKPWVCLGLEEFSVMINMEFPGDDGLPGEGPRQSRRRKDKFSEDEKEQCFAVFECLSRLRRLRILNMKLSYWSLSGTTSLFSLPLQLDLGLGVLASLSQIEKLGYHGFQDMRLVDIDWILKHWPNLREVDGDRLSTKKARSKQNSHVRDYILMKMLDSRGIRTARRYYQDQWDTQALKENIDHLTLDDSSSENEEDQE</sequence>
<protein>
    <recommendedName>
        <fullName evidence="1">F-box domain-containing protein</fullName>
    </recommendedName>
</protein>
<dbReference type="Pfam" id="PF12937">
    <property type="entry name" value="F-box-like"/>
    <property type="match status" value="1"/>
</dbReference>
<gene>
    <name evidence="2" type="ORF">BGZ80_002280</name>
</gene>
<dbReference type="EMBL" id="JAAAID010001559">
    <property type="protein sequence ID" value="KAG0009540.1"/>
    <property type="molecule type" value="Genomic_DNA"/>
</dbReference>
<accession>A0A9P6MQF9</accession>
<dbReference type="InterPro" id="IPR001810">
    <property type="entry name" value="F-box_dom"/>
</dbReference>
<dbReference type="Gene3D" id="3.80.10.10">
    <property type="entry name" value="Ribonuclease Inhibitor"/>
    <property type="match status" value="1"/>
</dbReference>
<feature type="domain" description="F-box" evidence="1">
    <location>
        <begin position="12"/>
        <end position="51"/>
    </location>
</feature>
<comment type="caution">
    <text evidence="2">The sequence shown here is derived from an EMBL/GenBank/DDBJ whole genome shotgun (WGS) entry which is preliminary data.</text>
</comment>
<name>A0A9P6MQF9_9FUNG</name>
<organism evidence="2 3">
    <name type="scientific">Entomortierella chlamydospora</name>
    <dbReference type="NCBI Taxonomy" id="101097"/>
    <lineage>
        <taxon>Eukaryota</taxon>
        <taxon>Fungi</taxon>
        <taxon>Fungi incertae sedis</taxon>
        <taxon>Mucoromycota</taxon>
        <taxon>Mortierellomycotina</taxon>
        <taxon>Mortierellomycetes</taxon>
        <taxon>Mortierellales</taxon>
        <taxon>Mortierellaceae</taxon>
        <taxon>Entomortierella</taxon>
    </lineage>
</organism>
<dbReference type="OrthoDB" id="3241014at2759"/>
<dbReference type="CDD" id="cd09917">
    <property type="entry name" value="F-box_SF"/>
    <property type="match status" value="1"/>
</dbReference>
<dbReference type="SUPFAM" id="SSF52047">
    <property type="entry name" value="RNI-like"/>
    <property type="match status" value="1"/>
</dbReference>
<evidence type="ECO:0000313" key="2">
    <source>
        <dbReference type="EMBL" id="KAG0009540.1"/>
    </source>
</evidence>